<dbReference type="AlphaFoldDB" id="A0A9N9DB16"/>
<dbReference type="OrthoDB" id="2117820at2759"/>
<sequence>MKSSSRLVARLFQRGRFISTTRERRLPLRPQLPTRTNFAAESPPGPPQDPLPQPLPQNEKGVEALPGLTKTGSSILFPWIYANHPPRITNHPYPEANFWLPIIAQLPLSIQHKLCRALATYAMKDFTSSEYFSDQFLLGAALATNQVCLSLSTPYDLSHLSSTLTTRLYDRYAFELEKLANEGSSVNLSVPNVYDARIRDVWLYLGPRIAFSKSSREFVVGQWMTINEAVRVPGDNTSDEPISSLLRKAGPLAVYKTMMEGVQAKVDVEIDADVVYKLKTKDNVYAIDDQTRRTMVIRFETPYFEPATNISEGFAPIVDKETGFVTKKAPTEGVWQWRVGDIDYLLEAEDLEAAAREQEEKQRKRGLVED</sequence>
<accession>A0A9N9DB16</accession>
<evidence type="ECO:0000313" key="3">
    <source>
        <dbReference type="Proteomes" id="UP000789739"/>
    </source>
</evidence>
<proteinExistence type="predicted"/>
<protein>
    <submittedName>
        <fullName evidence="2">2692_t:CDS:1</fullName>
    </submittedName>
</protein>
<feature type="region of interest" description="Disordered" evidence="1">
    <location>
        <begin position="22"/>
        <end position="64"/>
    </location>
</feature>
<feature type="compositionally biased region" description="Pro residues" evidence="1">
    <location>
        <begin position="43"/>
        <end position="55"/>
    </location>
</feature>
<reference evidence="2" key="1">
    <citation type="submission" date="2021-06" db="EMBL/GenBank/DDBJ databases">
        <authorList>
            <person name="Kallberg Y."/>
            <person name="Tangrot J."/>
            <person name="Rosling A."/>
        </authorList>
    </citation>
    <scope>NUCLEOTIDE SEQUENCE</scope>
    <source>
        <strain evidence="2">BR232B</strain>
    </source>
</reference>
<keyword evidence="3" id="KW-1185">Reference proteome</keyword>
<dbReference type="Proteomes" id="UP000789739">
    <property type="component" value="Unassembled WGS sequence"/>
</dbReference>
<name>A0A9N9DB16_9GLOM</name>
<organism evidence="2 3">
    <name type="scientific">Paraglomus brasilianum</name>
    <dbReference type="NCBI Taxonomy" id="144538"/>
    <lineage>
        <taxon>Eukaryota</taxon>
        <taxon>Fungi</taxon>
        <taxon>Fungi incertae sedis</taxon>
        <taxon>Mucoromycota</taxon>
        <taxon>Glomeromycotina</taxon>
        <taxon>Glomeromycetes</taxon>
        <taxon>Paraglomerales</taxon>
        <taxon>Paraglomeraceae</taxon>
        <taxon>Paraglomus</taxon>
    </lineage>
</organism>
<dbReference type="EMBL" id="CAJVPI010001951">
    <property type="protein sequence ID" value="CAG8631715.1"/>
    <property type="molecule type" value="Genomic_DNA"/>
</dbReference>
<evidence type="ECO:0000256" key="1">
    <source>
        <dbReference type="SAM" id="MobiDB-lite"/>
    </source>
</evidence>
<evidence type="ECO:0000313" key="2">
    <source>
        <dbReference type="EMBL" id="CAG8631715.1"/>
    </source>
</evidence>
<gene>
    <name evidence="2" type="ORF">PBRASI_LOCUS9289</name>
</gene>
<comment type="caution">
    <text evidence="2">The sequence shown here is derived from an EMBL/GenBank/DDBJ whole genome shotgun (WGS) entry which is preliminary data.</text>
</comment>